<evidence type="ECO:0000256" key="3">
    <source>
        <dbReference type="ARBA" id="ARBA00022989"/>
    </source>
</evidence>
<evidence type="ECO:0000313" key="9">
    <source>
        <dbReference type="Proteomes" id="UP000215433"/>
    </source>
</evidence>
<dbReference type="GO" id="GO:0046943">
    <property type="term" value="F:carboxylic acid transmembrane transporter activity"/>
    <property type="evidence" value="ECO:0007669"/>
    <property type="project" value="TreeGrafter"/>
</dbReference>
<gene>
    <name evidence="8" type="ORF">Tam10B_1435</name>
</gene>
<evidence type="ECO:0000256" key="5">
    <source>
        <dbReference type="SAM" id="MobiDB-lite"/>
    </source>
</evidence>
<evidence type="ECO:0000256" key="2">
    <source>
        <dbReference type="ARBA" id="ARBA00022692"/>
    </source>
</evidence>
<feature type="transmembrane region" description="Helical" evidence="6">
    <location>
        <begin position="278"/>
        <end position="295"/>
    </location>
</feature>
<feature type="compositionally biased region" description="Low complexity" evidence="5">
    <location>
        <begin position="19"/>
        <end position="36"/>
    </location>
</feature>
<dbReference type="PROSITE" id="PS50850">
    <property type="entry name" value="MFS"/>
    <property type="match status" value="1"/>
</dbReference>
<feature type="transmembrane region" description="Helical" evidence="6">
    <location>
        <begin position="52"/>
        <end position="75"/>
    </location>
</feature>
<name>A0A229VXL2_9BIFI</name>
<dbReference type="InterPro" id="IPR011701">
    <property type="entry name" value="MFS"/>
</dbReference>
<feature type="region of interest" description="Disordered" evidence="5">
    <location>
        <begin position="1"/>
        <end position="39"/>
    </location>
</feature>
<reference evidence="8 9" key="1">
    <citation type="submission" date="2017-05" db="EMBL/GenBank/DDBJ databases">
        <title>Bifidobacterium vansinderenii sp. nov.</title>
        <authorList>
            <person name="Lugli G.A."/>
            <person name="Duranti S."/>
            <person name="Mangifesta M."/>
        </authorList>
    </citation>
    <scope>NUCLEOTIDE SEQUENCE [LARGE SCALE GENOMIC DNA]</scope>
    <source>
        <strain evidence="8 9">Tam10B</strain>
    </source>
</reference>
<feature type="compositionally biased region" description="Basic and acidic residues" evidence="5">
    <location>
        <begin position="1"/>
        <end position="18"/>
    </location>
</feature>
<dbReference type="AlphaFoldDB" id="A0A229VXL2"/>
<feature type="transmembrane region" description="Helical" evidence="6">
    <location>
        <begin position="188"/>
        <end position="208"/>
    </location>
</feature>
<feature type="transmembrane region" description="Helical" evidence="6">
    <location>
        <begin position="148"/>
        <end position="168"/>
    </location>
</feature>
<keyword evidence="8" id="KW-0762">Sugar transport</keyword>
<organism evidence="8 9">
    <name type="scientific">Bifidobacterium vansinderenii</name>
    <dbReference type="NCBI Taxonomy" id="1984871"/>
    <lineage>
        <taxon>Bacteria</taxon>
        <taxon>Bacillati</taxon>
        <taxon>Actinomycetota</taxon>
        <taxon>Actinomycetes</taxon>
        <taxon>Bifidobacteriales</taxon>
        <taxon>Bifidobacteriaceae</taxon>
        <taxon>Bifidobacterium</taxon>
    </lineage>
</organism>
<evidence type="ECO:0000256" key="4">
    <source>
        <dbReference type="ARBA" id="ARBA00023136"/>
    </source>
</evidence>
<dbReference type="GO" id="GO:0005886">
    <property type="term" value="C:plasma membrane"/>
    <property type="evidence" value="ECO:0007669"/>
    <property type="project" value="UniProtKB-SubCell"/>
</dbReference>
<feature type="transmembrane region" description="Helical" evidence="6">
    <location>
        <begin position="436"/>
        <end position="458"/>
    </location>
</feature>
<dbReference type="OrthoDB" id="4008739at2"/>
<feature type="transmembrane region" description="Helical" evidence="6">
    <location>
        <begin position="214"/>
        <end position="232"/>
    </location>
</feature>
<dbReference type="EMBL" id="NEWD01000018">
    <property type="protein sequence ID" value="OXN00332.1"/>
    <property type="molecule type" value="Genomic_DNA"/>
</dbReference>
<evidence type="ECO:0000313" key="8">
    <source>
        <dbReference type="EMBL" id="OXN00332.1"/>
    </source>
</evidence>
<evidence type="ECO:0000256" key="1">
    <source>
        <dbReference type="ARBA" id="ARBA00004651"/>
    </source>
</evidence>
<feature type="domain" description="Major facilitator superfamily (MFS) profile" evidence="7">
    <location>
        <begin position="57"/>
        <end position="469"/>
    </location>
</feature>
<feature type="transmembrane region" description="Helical" evidence="6">
    <location>
        <begin position="95"/>
        <end position="115"/>
    </location>
</feature>
<dbReference type="PANTHER" id="PTHR23508">
    <property type="entry name" value="CARBOXYLIC ACID TRANSPORTER PROTEIN HOMOLOG"/>
    <property type="match status" value="1"/>
</dbReference>
<evidence type="ECO:0000256" key="6">
    <source>
        <dbReference type="SAM" id="Phobius"/>
    </source>
</evidence>
<dbReference type="Proteomes" id="UP000215433">
    <property type="component" value="Unassembled WGS sequence"/>
</dbReference>
<keyword evidence="9" id="KW-1185">Reference proteome</keyword>
<proteinExistence type="predicted"/>
<evidence type="ECO:0000259" key="7">
    <source>
        <dbReference type="PROSITE" id="PS50850"/>
    </source>
</evidence>
<feature type="transmembrane region" description="Helical" evidence="6">
    <location>
        <begin position="315"/>
        <end position="335"/>
    </location>
</feature>
<comment type="caution">
    <text evidence="8">The sequence shown here is derived from an EMBL/GenBank/DDBJ whole genome shotgun (WGS) entry which is preliminary data.</text>
</comment>
<dbReference type="RefSeq" id="WP_093960586.1">
    <property type="nucleotide sequence ID" value="NZ_NEWD01000018.1"/>
</dbReference>
<keyword evidence="2 6" id="KW-0812">Transmembrane</keyword>
<dbReference type="SUPFAM" id="SSF103473">
    <property type="entry name" value="MFS general substrate transporter"/>
    <property type="match status" value="1"/>
</dbReference>
<dbReference type="PANTHER" id="PTHR23508:SF10">
    <property type="entry name" value="CARBOXYLIC ACID TRANSPORTER PROTEIN HOMOLOG"/>
    <property type="match status" value="1"/>
</dbReference>
<protein>
    <submittedName>
        <fullName evidence="8">Sugar transporter</fullName>
    </submittedName>
</protein>
<accession>A0A229VXL2</accession>
<comment type="subcellular location">
    <subcellularLocation>
        <location evidence="1">Cell membrane</location>
        <topology evidence="1">Multi-pass membrane protein</topology>
    </subcellularLocation>
</comment>
<keyword evidence="3 6" id="KW-1133">Transmembrane helix</keyword>
<dbReference type="InterPro" id="IPR036259">
    <property type="entry name" value="MFS_trans_sf"/>
</dbReference>
<sequence>MNRVVDARDPMRHDDRYDNGNATAGANATASGNTAANGGGTATRNDAKADAIAYNVLGTAAGLGSFLGSGTILALSSTLALWREGLGLNASQVGAVSAILTFAFAIGSFCGGFIAQRLGLTRTFTIDVVVCAAALAACTVSPNFAMLAFGIGLAGIAVGIDLPVSLSVITHDVPDESRRTHLVSRTQVLWSAGILCPYVLALIVSPLGFLGARIVFGVLTAIALLTVLWRVCDPRIARLHREAAARADRSESTDGAAKSEMGMLDVLRSADVRTGRPYAVMFAAIALFYVMWNLMANTINQFQTYLLVSQHATQTQAMVVGIVAAVLCVLGGVAYGRVPKGVWRDRLFWAGAFAQMLAMVIMAVGGSMLFTAVAVMLFQFFCNFAGEMNAKVWTQETFPVAVSAEAQSLILGIARIPCAFASLVLPSLLVPGLITVALWSFVAVAVLSGVFGGMVVLLGSAPVRRAVVA</sequence>
<dbReference type="Pfam" id="PF07690">
    <property type="entry name" value="MFS_1"/>
    <property type="match status" value="1"/>
</dbReference>
<dbReference type="Gene3D" id="1.20.1250.20">
    <property type="entry name" value="MFS general substrate transporter like domains"/>
    <property type="match status" value="1"/>
</dbReference>
<keyword evidence="4 6" id="KW-0472">Membrane</keyword>
<feature type="transmembrane region" description="Helical" evidence="6">
    <location>
        <begin position="124"/>
        <end position="142"/>
    </location>
</feature>
<dbReference type="InterPro" id="IPR020846">
    <property type="entry name" value="MFS_dom"/>
</dbReference>
<keyword evidence="8" id="KW-0813">Transport</keyword>